<dbReference type="InterPro" id="IPR038333">
    <property type="entry name" value="T1MK-like_N_sf"/>
</dbReference>
<dbReference type="Proteomes" id="UP000014316">
    <property type="component" value="Unassembled WGS sequence"/>
</dbReference>
<keyword evidence="4" id="KW-0489">Methyltransferase</keyword>
<dbReference type="InterPro" id="IPR029063">
    <property type="entry name" value="SAM-dependent_MTases_sf"/>
</dbReference>
<dbReference type="EMBL" id="ANJW01000458">
    <property type="protein sequence ID" value="EPC53787.1"/>
    <property type="molecule type" value="Genomic_DNA"/>
</dbReference>
<keyword evidence="4" id="KW-0808">Transferase</keyword>
<evidence type="ECO:0000313" key="5">
    <source>
        <dbReference type="Proteomes" id="UP000014316"/>
    </source>
</evidence>
<dbReference type="GO" id="GO:0032259">
    <property type="term" value="P:methylation"/>
    <property type="evidence" value="ECO:0007669"/>
    <property type="project" value="UniProtKB-KW"/>
</dbReference>
<evidence type="ECO:0000256" key="1">
    <source>
        <dbReference type="ARBA" id="ARBA00006594"/>
    </source>
</evidence>
<reference evidence="4 5" key="1">
    <citation type="journal article" date="2013" name="PLoS ONE">
        <title>Lactobacillus paracasei comparative genomics: towards species pan-genome definition and exploitation of diversity.</title>
        <authorList>
            <person name="Smokvina T."/>
            <person name="Wels M."/>
            <person name="Polka J."/>
            <person name="Chervaux C."/>
            <person name="Brisse S."/>
            <person name="Boekhorst J."/>
            <person name="van Hylckama Vlieg J.E."/>
            <person name="Siezen R.J."/>
        </authorList>
    </citation>
    <scope>NUCLEOTIDE SEQUENCE [LARGE SCALE GENOMIC DNA]</scope>
    <source>
        <strain evidence="4 5">Lpp123</strain>
    </source>
</reference>
<evidence type="ECO:0000313" key="4">
    <source>
        <dbReference type="EMBL" id="EPC53787.1"/>
    </source>
</evidence>
<feature type="non-terminal residue" evidence="4">
    <location>
        <position position="50"/>
    </location>
</feature>
<feature type="domain" description="N6 adenine-specific DNA methyltransferase N-terminal" evidence="3">
    <location>
        <begin position="11"/>
        <end position="46"/>
    </location>
</feature>
<keyword evidence="2" id="KW-0680">Restriction system</keyword>
<dbReference type="GO" id="GO:0008168">
    <property type="term" value="F:methyltransferase activity"/>
    <property type="evidence" value="ECO:0007669"/>
    <property type="project" value="UniProtKB-KW"/>
</dbReference>
<accession>A0A829GBT6</accession>
<evidence type="ECO:0000259" key="3">
    <source>
        <dbReference type="Pfam" id="PF12161"/>
    </source>
</evidence>
<organism evidence="4 5">
    <name type="scientific">Lacticaseibacillus paracasei subsp. paracasei Lpp123</name>
    <dbReference type="NCBI Taxonomy" id="1256201"/>
    <lineage>
        <taxon>Bacteria</taxon>
        <taxon>Bacillati</taxon>
        <taxon>Bacillota</taxon>
        <taxon>Bacilli</taxon>
        <taxon>Lactobacillales</taxon>
        <taxon>Lactobacillaceae</taxon>
        <taxon>Lacticaseibacillus</taxon>
    </lineage>
</organism>
<comment type="similarity">
    <text evidence="1">Belongs to the N(4)/N(6)-methyltransferase family.</text>
</comment>
<protein>
    <submittedName>
        <fullName evidence="4">Type I restriction-modification system methyltransferase subunit</fullName>
    </submittedName>
</protein>
<dbReference type="SUPFAM" id="SSF53335">
    <property type="entry name" value="S-adenosyl-L-methionine-dependent methyltransferases"/>
    <property type="match status" value="1"/>
</dbReference>
<comment type="caution">
    <text evidence="4">The sequence shown here is derived from an EMBL/GenBank/DDBJ whole genome shotgun (WGS) entry which is preliminary data.</text>
</comment>
<name>A0A829GBT6_LACPA</name>
<dbReference type="Pfam" id="PF12161">
    <property type="entry name" value="HsdM_N"/>
    <property type="match status" value="1"/>
</dbReference>
<dbReference type="InterPro" id="IPR022749">
    <property type="entry name" value="D12N6_MeTrfase_N"/>
</dbReference>
<sequence>MAQMTSQTLYQALWNSADILRSKMDASEYKNYLLGLIFYKYLSDRMVVYA</sequence>
<proteinExistence type="inferred from homology"/>
<gene>
    <name evidence="4" type="ORF">Lpp123_07770</name>
</gene>
<dbReference type="GO" id="GO:0009307">
    <property type="term" value="P:DNA restriction-modification system"/>
    <property type="evidence" value="ECO:0007669"/>
    <property type="project" value="UniProtKB-KW"/>
</dbReference>
<dbReference type="Gene3D" id="1.20.1260.30">
    <property type="match status" value="1"/>
</dbReference>
<evidence type="ECO:0000256" key="2">
    <source>
        <dbReference type="ARBA" id="ARBA00022747"/>
    </source>
</evidence>
<dbReference type="AlphaFoldDB" id="A0A829GBT6"/>